<organism evidence="2 3">
    <name type="scientific">Tetrapyrgos nigripes</name>
    <dbReference type="NCBI Taxonomy" id="182062"/>
    <lineage>
        <taxon>Eukaryota</taxon>
        <taxon>Fungi</taxon>
        <taxon>Dikarya</taxon>
        <taxon>Basidiomycota</taxon>
        <taxon>Agaricomycotina</taxon>
        <taxon>Agaricomycetes</taxon>
        <taxon>Agaricomycetidae</taxon>
        <taxon>Agaricales</taxon>
        <taxon>Marasmiineae</taxon>
        <taxon>Marasmiaceae</taxon>
        <taxon>Tetrapyrgos</taxon>
    </lineage>
</organism>
<feature type="compositionally biased region" description="Polar residues" evidence="1">
    <location>
        <begin position="1"/>
        <end position="22"/>
    </location>
</feature>
<dbReference type="OrthoDB" id="376826at2759"/>
<evidence type="ECO:0000313" key="3">
    <source>
        <dbReference type="Proteomes" id="UP000559256"/>
    </source>
</evidence>
<feature type="region of interest" description="Disordered" evidence="1">
    <location>
        <begin position="359"/>
        <end position="378"/>
    </location>
</feature>
<evidence type="ECO:0000313" key="2">
    <source>
        <dbReference type="EMBL" id="KAF5369075.1"/>
    </source>
</evidence>
<dbReference type="Gene3D" id="1.20.120.20">
    <property type="entry name" value="Apolipoprotein"/>
    <property type="match status" value="1"/>
</dbReference>
<name>A0A8H5GQV3_9AGAR</name>
<comment type="caution">
    <text evidence="2">The sequence shown here is derived from an EMBL/GenBank/DDBJ whole genome shotgun (WGS) entry which is preliminary data.</text>
</comment>
<feature type="compositionally biased region" description="Polar residues" evidence="1">
    <location>
        <begin position="364"/>
        <end position="378"/>
    </location>
</feature>
<reference evidence="2 3" key="1">
    <citation type="journal article" date="2020" name="ISME J.">
        <title>Uncovering the hidden diversity of litter-decomposition mechanisms in mushroom-forming fungi.</title>
        <authorList>
            <person name="Floudas D."/>
            <person name="Bentzer J."/>
            <person name="Ahren D."/>
            <person name="Johansson T."/>
            <person name="Persson P."/>
            <person name="Tunlid A."/>
        </authorList>
    </citation>
    <scope>NUCLEOTIDE SEQUENCE [LARGE SCALE GENOMIC DNA]</scope>
    <source>
        <strain evidence="2 3">CBS 291.85</strain>
    </source>
</reference>
<dbReference type="AlphaFoldDB" id="A0A8H5GQV3"/>
<protein>
    <recommendedName>
        <fullName evidence="4">Lipid droplet-associated perilipin protein</fullName>
    </recommendedName>
</protein>
<dbReference type="Proteomes" id="UP000559256">
    <property type="component" value="Unassembled WGS sequence"/>
</dbReference>
<feature type="region of interest" description="Disordered" evidence="1">
    <location>
        <begin position="1"/>
        <end position="25"/>
    </location>
</feature>
<evidence type="ECO:0000256" key="1">
    <source>
        <dbReference type="SAM" id="MobiDB-lite"/>
    </source>
</evidence>
<sequence>MKTQPKTETQTSTIPMPSNADSSPPPELTIFTRVACIPLISSSLGTVNETLLNNAYTRAPYSTARELSTTAYKYTEPVQIQLAPILLRADGFANKAVDIVESRYPSAFTATPDDIISYVRETQKSYSDYVRQRRESATKAIDEKVRTPAIHVAEGIDQRFAPIVDYFQNAVSRINSNASTPAGSPIRESSPSRYQYQRALALTKDLQESLLIMSNEQLKQLQSHSVLVQRASETAQSITAVTTSSISTAQARIHTLSDNMLNELKNLSSQVHDISTSLQNSASATLRDPSSQIPPQVQQTYAELSTHLSATAADLHKIITTKDMPLQEKVSRVGTQVRESVNPLLDSLKQNLSDLLARGKSSTEDSAPSINGINGTVH</sequence>
<gene>
    <name evidence="2" type="ORF">D9758_003050</name>
</gene>
<evidence type="ECO:0008006" key="4">
    <source>
        <dbReference type="Google" id="ProtNLM"/>
    </source>
</evidence>
<keyword evidence="3" id="KW-1185">Reference proteome</keyword>
<proteinExistence type="predicted"/>
<dbReference type="SUPFAM" id="SSF58113">
    <property type="entry name" value="Apolipoprotein A-I"/>
    <property type="match status" value="1"/>
</dbReference>
<accession>A0A8H5GQV3</accession>
<dbReference type="EMBL" id="JAACJM010000014">
    <property type="protein sequence ID" value="KAF5369075.1"/>
    <property type="molecule type" value="Genomic_DNA"/>
</dbReference>